<evidence type="ECO:0000259" key="1">
    <source>
        <dbReference type="Pfam" id="PF04167"/>
    </source>
</evidence>
<feature type="domain" description="DUF402" evidence="1">
    <location>
        <begin position="127"/>
        <end position="253"/>
    </location>
</feature>
<dbReference type="InterPro" id="IPR007295">
    <property type="entry name" value="DUF402"/>
</dbReference>
<accession>A0A1H1FJC4</accession>
<dbReference type="STRING" id="47312.SAMN04489765_2748"/>
<reference evidence="3" key="1">
    <citation type="submission" date="2016-10" db="EMBL/GenBank/DDBJ databases">
        <authorList>
            <person name="Varghese N."/>
            <person name="Submissions S."/>
        </authorList>
    </citation>
    <scope>NUCLEOTIDE SEQUENCE [LARGE SCALE GENOMIC DNA]</scope>
    <source>
        <strain evidence="3">DSM 44142</strain>
    </source>
</reference>
<dbReference type="SUPFAM" id="SSF159234">
    <property type="entry name" value="FomD-like"/>
    <property type="match status" value="1"/>
</dbReference>
<sequence>MDADVTFELTVDGAAALGAVRSGWLDLTVLDAAEDAVPALLDGARERAEGLDGILVRTHDAELAALLRRHGFRPSGAVVGRPRGRTEVTLVLRPAADAEIDDGAIHPPKREVFDPPALTNTDPKGFVREVEEFRETPFGLYLFRHADHPKFDAIESWLLPALDLRATIFHFTPGHERDQRVYLDVARVWRDGDRWHTEDWYLDLVEHPGRPIELIDVDELLAASAADLLGARDAERALYAATRAVAGTAAHGHSVDAWLAAEGAPVTWR</sequence>
<evidence type="ECO:0000313" key="2">
    <source>
        <dbReference type="EMBL" id="SDR00970.1"/>
    </source>
</evidence>
<evidence type="ECO:0000313" key="3">
    <source>
        <dbReference type="Proteomes" id="UP000183053"/>
    </source>
</evidence>
<dbReference type="Proteomes" id="UP000183053">
    <property type="component" value="Unassembled WGS sequence"/>
</dbReference>
<name>A0A1H1FJC4_9ACTN</name>
<organism evidence="2 3">
    <name type="scientific">Tsukamurella pulmonis</name>
    <dbReference type="NCBI Taxonomy" id="47312"/>
    <lineage>
        <taxon>Bacteria</taxon>
        <taxon>Bacillati</taxon>
        <taxon>Actinomycetota</taxon>
        <taxon>Actinomycetes</taxon>
        <taxon>Mycobacteriales</taxon>
        <taxon>Tsukamurellaceae</taxon>
        <taxon>Tsukamurella</taxon>
    </lineage>
</organism>
<dbReference type="Pfam" id="PF04167">
    <property type="entry name" value="DUF402"/>
    <property type="match status" value="1"/>
</dbReference>
<dbReference type="EMBL" id="FNLF01000002">
    <property type="protein sequence ID" value="SDR00970.1"/>
    <property type="molecule type" value="Genomic_DNA"/>
</dbReference>
<protein>
    <submittedName>
        <fullName evidence="2">Predicted RNA-binding protein, associated with RNAse of E/G family</fullName>
    </submittedName>
</protein>
<proteinExistence type="predicted"/>
<gene>
    <name evidence="2" type="ORF">SAMN04489765_2748</name>
</gene>
<dbReference type="OrthoDB" id="3821551at2"/>
<dbReference type="InterPro" id="IPR035930">
    <property type="entry name" value="FomD-like_sf"/>
</dbReference>
<dbReference type="Gene3D" id="2.40.380.10">
    <property type="entry name" value="FomD-like"/>
    <property type="match status" value="1"/>
</dbReference>
<keyword evidence="3" id="KW-1185">Reference proteome</keyword>
<dbReference type="AlphaFoldDB" id="A0A1H1FJC4"/>